<dbReference type="GO" id="GO:0015768">
    <property type="term" value="P:maltose transport"/>
    <property type="evidence" value="ECO:0007669"/>
    <property type="project" value="TreeGrafter"/>
</dbReference>
<evidence type="ECO:0000313" key="7">
    <source>
        <dbReference type="EMBL" id="RFA32409.1"/>
    </source>
</evidence>
<proteinExistence type="inferred from homology"/>
<keyword evidence="6" id="KW-0574">Periplasm</keyword>
<keyword evidence="2 6" id="KW-0813">Transport</keyword>
<dbReference type="RefSeq" id="WP_116303845.1">
    <property type="nucleotide sequence ID" value="NZ_NFZV01000031.1"/>
</dbReference>
<dbReference type="PROSITE" id="PS01037">
    <property type="entry name" value="SBP_BACTERIAL_1"/>
    <property type="match status" value="1"/>
</dbReference>
<name>A0A3E0WIY2_9GAMM</name>
<organism evidence="7 8">
    <name type="scientific">Alkalilimnicola ehrlichii</name>
    <dbReference type="NCBI Taxonomy" id="351052"/>
    <lineage>
        <taxon>Bacteria</taxon>
        <taxon>Pseudomonadati</taxon>
        <taxon>Pseudomonadota</taxon>
        <taxon>Gammaproteobacteria</taxon>
        <taxon>Chromatiales</taxon>
        <taxon>Ectothiorhodospiraceae</taxon>
        <taxon>Alkalilimnicola</taxon>
    </lineage>
</organism>
<keyword evidence="4 6" id="KW-0732">Signal</keyword>
<evidence type="ECO:0000256" key="2">
    <source>
        <dbReference type="ARBA" id="ARBA00022448"/>
    </source>
</evidence>
<dbReference type="GO" id="GO:0015144">
    <property type="term" value="F:carbohydrate transmembrane transporter activity"/>
    <property type="evidence" value="ECO:0007669"/>
    <property type="project" value="InterPro"/>
</dbReference>
<sequence length="392" mass="42440">MKRAAAATAISAAIAMSGSAFAQDDQLRVWIGGDKGYSGLQKVGDWFTEETGIRVIVEYPEDATSRFEQAAAAGGGPDIWIWAHDRAGDWAQAGLLRPVNPSASVREGINDTGWEAFTIGGRTWGYPIAFEAIGLIYNRDLVPEAPATFEEIFEIDQALQEDGKNAILWDYNNTYFTWPLLAAAGGYAFAQDENGDYIANDTGVNNDGALAGANMLVRLIEEGVMPRGATYSDMERRVNNGEVAMMINGPWAWDNLRRSGIDFGVAPIPSINGEPGSPFVGVLGAMINRNSANSDLAVEFIENYILDVRGLKMIDDDVPLGVPANQAFYEEIAADPRIRATMANVEAGHPMPSNAEMGRFWSAMESALQNMTSGRQSVEEALNDAAARIKSR</sequence>
<dbReference type="InterPro" id="IPR006061">
    <property type="entry name" value="SBP_1_CS"/>
</dbReference>
<comment type="function">
    <text evidence="6">Part of the ABC transporter complex MalEFGK involved in maltose/maltodextrin import. Binds maltose and higher maltodextrins.</text>
</comment>
<comment type="caution">
    <text evidence="7">The sequence shown here is derived from an EMBL/GenBank/DDBJ whole genome shotgun (WGS) entry which is preliminary data.</text>
</comment>
<evidence type="ECO:0000313" key="8">
    <source>
        <dbReference type="Proteomes" id="UP000256763"/>
    </source>
</evidence>
<reference evidence="8" key="1">
    <citation type="submission" date="2017-05" db="EMBL/GenBank/DDBJ databases">
        <authorList>
            <person name="Sharma S."/>
            <person name="Sidhu C."/>
            <person name="Pinnaka A.K."/>
        </authorList>
    </citation>
    <scope>NUCLEOTIDE SEQUENCE [LARGE SCALE GENOMIC DNA]</scope>
    <source>
        <strain evidence="8">AK93</strain>
    </source>
</reference>
<dbReference type="Pfam" id="PF01547">
    <property type="entry name" value="SBP_bac_1"/>
    <property type="match status" value="1"/>
</dbReference>
<feature type="chain" id="PRO_5017497984" description="Maltodextrin-binding protein" evidence="6">
    <location>
        <begin position="23"/>
        <end position="392"/>
    </location>
</feature>
<evidence type="ECO:0000256" key="5">
    <source>
        <dbReference type="ARBA" id="ARBA00030303"/>
    </source>
</evidence>
<dbReference type="Gene3D" id="3.40.190.10">
    <property type="entry name" value="Periplasmic binding protein-like II"/>
    <property type="match status" value="2"/>
</dbReference>
<dbReference type="AlphaFoldDB" id="A0A3E0WIY2"/>
<dbReference type="SUPFAM" id="SSF53850">
    <property type="entry name" value="Periplasmic binding protein-like II"/>
    <property type="match status" value="1"/>
</dbReference>
<dbReference type="PRINTS" id="PR00181">
    <property type="entry name" value="MALTOSEBP"/>
</dbReference>
<gene>
    <name evidence="7" type="ORF">CAL65_19665</name>
</gene>
<accession>A0A3E0WIY2</accession>
<dbReference type="GO" id="GO:0042597">
    <property type="term" value="C:periplasmic space"/>
    <property type="evidence" value="ECO:0007669"/>
    <property type="project" value="UniProtKB-SubCell"/>
</dbReference>
<protein>
    <recommendedName>
        <fullName evidence="5 6">Maltodextrin-binding protein</fullName>
    </recommendedName>
</protein>
<dbReference type="OrthoDB" id="9766758at2"/>
<dbReference type="InterPro" id="IPR006060">
    <property type="entry name" value="Maltose/Cyclodextrin-bd"/>
</dbReference>
<dbReference type="Proteomes" id="UP000256763">
    <property type="component" value="Unassembled WGS sequence"/>
</dbReference>
<dbReference type="GO" id="GO:0055052">
    <property type="term" value="C:ATP-binding cassette (ABC) transporter complex, substrate-binding subunit-containing"/>
    <property type="evidence" value="ECO:0007669"/>
    <property type="project" value="TreeGrafter"/>
</dbReference>
<dbReference type="PANTHER" id="PTHR30061:SF50">
    <property type="entry name" value="MALTOSE_MALTODEXTRIN-BINDING PERIPLASMIC PROTEIN"/>
    <property type="match status" value="1"/>
</dbReference>
<comment type="similarity">
    <text evidence="1 6">Belongs to the bacterial solute-binding protein 1 family.</text>
</comment>
<dbReference type="GO" id="GO:0042956">
    <property type="term" value="P:maltodextrin transmembrane transport"/>
    <property type="evidence" value="ECO:0007669"/>
    <property type="project" value="TreeGrafter"/>
</dbReference>
<dbReference type="NCBIfam" id="NF007011">
    <property type="entry name" value="PRK09474.1"/>
    <property type="match status" value="1"/>
</dbReference>
<keyword evidence="8" id="KW-1185">Reference proteome</keyword>
<keyword evidence="3 6" id="KW-0762">Sugar transport</keyword>
<dbReference type="InterPro" id="IPR006059">
    <property type="entry name" value="SBP"/>
</dbReference>
<feature type="signal peptide" evidence="6">
    <location>
        <begin position="1"/>
        <end position="22"/>
    </location>
</feature>
<evidence type="ECO:0000256" key="1">
    <source>
        <dbReference type="ARBA" id="ARBA00008520"/>
    </source>
</evidence>
<evidence type="ECO:0000256" key="4">
    <source>
        <dbReference type="ARBA" id="ARBA00022729"/>
    </source>
</evidence>
<evidence type="ECO:0000256" key="3">
    <source>
        <dbReference type="ARBA" id="ARBA00022597"/>
    </source>
</evidence>
<dbReference type="EMBL" id="NFZW01000029">
    <property type="protein sequence ID" value="RFA32409.1"/>
    <property type="molecule type" value="Genomic_DNA"/>
</dbReference>
<evidence type="ECO:0000256" key="6">
    <source>
        <dbReference type="RuleBase" id="RU365005"/>
    </source>
</evidence>
<comment type="subcellular location">
    <subcellularLocation>
        <location evidence="6">Periplasm</location>
    </subcellularLocation>
</comment>
<dbReference type="GO" id="GO:1901982">
    <property type="term" value="F:maltose binding"/>
    <property type="evidence" value="ECO:0007669"/>
    <property type="project" value="TreeGrafter"/>
</dbReference>
<dbReference type="PANTHER" id="PTHR30061">
    <property type="entry name" value="MALTOSE-BINDING PERIPLASMIC PROTEIN"/>
    <property type="match status" value="1"/>
</dbReference>